<feature type="non-terminal residue" evidence="1">
    <location>
        <position position="38"/>
    </location>
</feature>
<dbReference type="AlphaFoldDB" id="A0A0F9HF50"/>
<name>A0A0F9HF50_9ZZZZ</name>
<accession>A0A0F9HF50</accession>
<gene>
    <name evidence="1" type="ORF">LCGC14_2005970</name>
</gene>
<organism evidence="1">
    <name type="scientific">marine sediment metagenome</name>
    <dbReference type="NCBI Taxonomy" id="412755"/>
    <lineage>
        <taxon>unclassified sequences</taxon>
        <taxon>metagenomes</taxon>
        <taxon>ecological metagenomes</taxon>
    </lineage>
</organism>
<protein>
    <submittedName>
        <fullName evidence="1">Uncharacterized protein</fullName>
    </submittedName>
</protein>
<evidence type="ECO:0000313" key="1">
    <source>
        <dbReference type="EMBL" id="KKL80315.1"/>
    </source>
</evidence>
<sequence>MSVSQHNVVDALMMGFLSTTIYDHAPLRRLGLSATTLY</sequence>
<dbReference type="EMBL" id="LAZR01022888">
    <property type="protein sequence ID" value="KKL80315.1"/>
    <property type="molecule type" value="Genomic_DNA"/>
</dbReference>
<reference evidence="1" key="1">
    <citation type="journal article" date="2015" name="Nature">
        <title>Complex archaea that bridge the gap between prokaryotes and eukaryotes.</title>
        <authorList>
            <person name="Spang A."/>
            <person name="Saw J.H."/>
            <person name="Jorgensen S.L."/>
            <person name="Zaremba-Niedzwiedzka K."/>
            <person name="Martijn J."/>
            <person name="Lind A.E."/>
            <person name="van Eijk R."/>
            <person name="Schleper C."/>
            <person name="Guy L."/>
            <person name="Ettema T.J."/>
        </authorList>
    </citation>
    <scope>NUCLEOTIDE SEQUENCE</scope>
</reference>
<comment type="caution">
    <text evidence="1">The sequence shown here is derived from an EMBL/GenBank/DDBJ whole genome shotgun (WGS) entry which is preliminary data.</text>
</comment>
<proteinExistence type="predicted"/>